<evidence type="ECO:0000313" key="5">
    <source>
        <dbReference type="Proteomes" id="UP001500713"/>
    </source>
</evidence>
<dbReference type="Gene3D" id="3.90.25.10">
    <property type="entry name" value="UDP-galactose 4-epimerase, domain 1"/>
    <property type="match status" value="1"/>
</dbReference>
<keyword evidence="2" id="KW-0521">NADP</keyword>
<dbReference type="Gene3D" id="3.40.50.720">
    <property type="entry name" value="NAD(P)-binding Rossmann-like Domain"/>
    <property type="match status" value="1"/>
</dbReference>
<dbReference type="Pfam" id="PF05368">
    <property type="entry name" value="NmrA"/>
    <property type="match status" value="1"/>
</dbReference>
<sequence>MTISHSTQKVYSTAPIAVAGATGKQGGAVARHLLRNGHNVRALTRSLEKDVARELATNGAEVVACDLEDRSSINAALKGAAGLFSVQDFLEAGIDAELRQGRNLTDAAAAIDSIEHVVYSGASTMDRNTGVPHLDSKWQIEQRLRASGKTWTVFRPAAFLDNWEWDKEAIMESGTVRYPMRPEMLYRQIACDDIGAMVTQAFEQPGLWANRAAPLAGDARTMLEITAIIGEALGRDLRYEQISESAVLEEQGEDLMLMYRSFDTIGMDGDPVFLEHWLGRKTNLPAYLKKAGWN</sequence>
<comment type="caution">
    <text evidence="4">The sequence shown here is derived from an EMBL/GenBank/DDBJ whole genome shotgun (WGS) entry which is preliminary data.</text>
</comment>
<evidence type="ECO:0000259" key="3">
    <source>
        <dbReference type="Pfam" id="PF05368"/>
    </source>
</evidence>
<evidence type="ECO:0000313" key="4">
    <source>
        <dbReference type="EMBL" id="GAA0465201.1"/>
    </source>
</evidence>
<proteinExistence type="inferred from homology"/>
<dbReference type="PANTHER" id="PTHR42748:SF7">
    <property type="entry name" value="NMRA LIKE REDOX SENSOR 1-RELATED"/>
    <property type="match status" value="1"/>
</dbReference>
<feature type="domain" description="NmrA-like" evidence="3">
    <location>
        <begin position="15"/>
        <end position="269"/>
    </location>
</feature>
<accession>A0ABN1A1C1</accession>
<organism evidence="4 5">
    <name type="scientific">Parasphingorhabdus litoris</name>
    <dbReference type="NCBI Taxonomy" id="394733"/>
    <lineage>
        <taxon>Bacteria</taxon>
        <taxon>Pseudomonadati</taxon>
        <taxon>Pseudomonadota</taxon>
        <taxon>Alphaproteobacteria</taxon>
        <taxon>Sphingomonadales</taxon>
        <taxon>Sphingomonadaceae</taxon>
        <taxon>Parasphingorhabdus</taxon>
    </lineage>
</organism>
<dbReference type="InterPro" id="IPR008030">
    <property type="entry name" value="NmrA-like"/>
</dbReference>
<dbReference type="InterPro" id="IPR036291">
    <property type="entry name" value="NAD(P)-bd_dom_sf"/>
</dbReference>
<dbReference type="PANTHER" id="PTHR42748">
    <property type="entry name" value="NITROGEN METABOLITE REPRESSION PROTEIN NMRA FAMILY MEMBER"/>
    <property type="match status" value="1"/>
</dbReference>
<name>A0ABN1A1C1_9SPHN</name>
<reference evidence="4 5" key="1">
    <citation type="journal article" date="2019" name="Int. J. Syst. Evol. Microbiol.">
        <title>The Global Catalogue of Microorganisms (GCM) 10K type strain sequencing project: providing services to taxonomists for standard genome sequencing and annotation.</title>
        <authorList>
            <consortium name="The Broad Institute Genomics Platform"/>
            <consortium name="The Broad Institute Genome Sequencing Center for Infectious Disease"/>
            <person name="Wu L."/>
            <person name="Ma J."/>
        </authorList>
    </citation>
    <scope>NUCLEOTIDE SEQUENCE [LARGE SCALE GENOMIC DNA]</scope>
    <source>
        <strain evidence="4 5">JCM 14162</strain>
    </source>
</reference>
<dbReference type="CDD" id="cd05251">
    <property type="entry name" value="NmrA_like_SDR_a"/>
    <property type="match status" value="1"/>
</dbReference>
<protein>
    <submittedName>
        <fullName evidence="4">NmrA/HSCARG family protein</fullName>
    </submittedName>
</protein>
<keyword evidence="5" id="KW-1185">Reference proteome</keyword>
<dbReference type="SUPFAM" id="SSF51735">
    <property type="entry name" value="NAD(P)-binding Rossmann-fold domains"/>
    <property type="match status" value="1"/>
</dbReference>
<gene>
    <name evidence="4" type="ORF">GCM10009096_02190</name>
</gene>
<dbReference type="Proteomes" id="UP001500713">
    <property type="component" value="Unassembled WGS sequence"/>
</dbReference>
<evidence type="ECO:0000256" key="2">
    <source>
        <dbReference type="ARBA" id="ARBA00022857"/>
    </source>
</evidence>
<dbReference type="RefSeq" id="WP_229954225.1">
    <property type="nucleotide sequence ID" value="NZ_BAAAEM010000002.1"/>
</dbReference>
<dbReference type="InterPro" id="IPR051164">
    <property type="entry name" value="NmrA-like_oxidored"/>
</dbReference>
<comment type="similarity">
    <text evidence="1">Belongs to the NmrA-type oxidoreductase family.</text>
</comment>
<evidence type="ECO:0000256" key="1">
    <source>
        <dbReference type="ARBA" id="ARBA00006328"/>
    </source>
</evidence>
<dbReference type="EMBL" id="BAAAEM010000002">
    <property type="protein sequence ID" value="GAA0465201.1"/>
    <property type="molecule type" value="Genomic_DNA"/>
</dbReference>